<evidence type="ECO:0000313" key="1">
    <source>
        <dbReference type="EMBL" id="DAD44108.1"/>
    </source>
</evidence>
<evidence type="ECO:0000313" key="2">
    <source>
        <dbReference type="Proteomes" id="UP000607653"/>
    </source>
</evidence>
<dbReference type="EMBL" id="DUZY01000006">
    <property type="protein sequence ID" value="DAD44108.1"/>
    <property type="molecule type" value="Genomic_DNA"/>
</dbReference>
<dbReference type="Proteomes" id="UP000607653">
    <property type="component" value="Unassembled WGS sequence"/>
</dbReference>
<accession>A0A822ZQM3</accession>
<keyword evidence="2" id="KW-1185">Reference proteome</keyword>
<name>A0A822ZQM3_NELNU</name>
<comment type="caution">
    <text evidence="1">The sequence shown here is derived from an EMBL/GenBank/DDBJ whole genome shotgun (WGS) entry which is preliminary data.</text>
</comment>
<protein>
    <submittedName>
        <fullName evidence="1">Uncharacterized protein</fullName>
    </submittedName>
</protein>
<organism evidence="1 2">
    <name type="scientific">Nelumbo nucifera</name>
    <name type="common">Sacred lotus</name>
    <dbReference type="NCBI Taxonomy" id="4432"/>
    <lineage>
        <taxon>Eukaryota</taxon>
        <taxon>Viridiplantae</taxon>
        <taxon>Streptophyta</taxon>
        <taxon>Embryophyta</taxon>
        <taxon>Tracheophyta</taxon>
        <taxon>Spermatophyta</taxon>
        <taxon>Magnoliopsida</taxon>
        <taxon>Proteales</taxon>
        <taxon>Nelumbonaceae</taxon>
        <taxon>Nelumbo</taxon>
    </lineage>
</organism>
<gene>
    <name evidence="1" type="ORF">HUJ06_002338</name>
</gene>
<dbReference type="AlphaFoldDB" id="A0A822ZQM3"/>
<sequence>MARVLPRRYGTTLFWYTSISVLHGLISQTEIDFQSIMDKVASGVICTPSCDKMITDQIANIFY</sequence>
<proteinExistence type="predicted"/>
<reference evidence="1 2" key="1">
    <citation type="journal article" date="2020" name="Mol. Biol. Evol.">
        <title>Distinct Expression and Methylation Patterns for Genes with Different Fates following a Single Whole-Genome Duplication in Flowering Plants.</title>
        <authorList>
            <person name="Shi T."/>
            <person name="Rahmani R.S."/>
            <person name="Gugger P.F."/>
            <person name="Wang M."/>
            <person name="Li H."/>
            <person name="Zhang Y."/>
            <person name="Li Z."/>
            <person name="Wang Q."/>
            <person name="Van de Peer Y."/>
            <person name="Marchal K."/>
            <person name="Chen J."/>
        </authorList>
    </citation>
    <scope>NUCLEOTIDE SEQUENCE [LARGE SCALE GENOMIC DNA]</scope>
    <source>
        <tissue evidence="1">Leaf</tissue>
    </source>
</reference>